<feature type="compositionally biased region" description="Polar residues" evidence="1">
    <location>
        <begin position="122"/>
        <end position="140"/>
    </location>
</feature>
<keyword evidence="4" id="KW-1185">Reference proteome</keyword>
<feature type="domain" description="DDE-1" evidence="2">
    <location>
        <begin position="2"/>
        <end position="66"/>
    </location>
</feature>
<comment type="caution">
    <text evidence="3">The sequence shown here is derived from an EMBL/GenBank/DDBJ whole genome shotgun (WGS) entry which is preliminary data.</text>
</comment>
<evidence type="ECO:0000313" key="4">
    <source>
        <dbReference type="Proteomes" id="UP000801492"/>
    </source>
</evidence>
<evidence type="ECO:0000313" key="3">
    <source>
        <dbReference type="EMBL" id="KAF2902156.1"/>
    </source>
</evidence>
<dbReference type="Proteomes" id="UP000801492">
    <property type="component" value="Unassembled WGS sequence"/>
</dbReference>
<protein>
    <recommendedName>
        <fullName evidence="2">DDE-1 domain-containing protein</fullName>
    </recommendedName>
</protein>
<dbReference type="Pfam" id="PF03184">
    <property type="entry name" value="DDE_1"/>
    <property type="match status" value="1"/>
</dbReference>
<dbReference type="AlphaFoldDB" id="A0A8K0DDK8"/>
<dbReference type="InterPro" id="IPR004875">
    <property type="entry name" value="DDE_SF_endonuclease_dom"/>
</dbReference>
<dbReference type="GO" id="GO:0003676">
    <property type="term" value="F:nucleic acid binding"/>
    <property type="evidence" value="ECO:0007669"/>
    <property type="project" value="InterPro"/>
</dbReference>
<dbReference type="EMBL" id="VTPC01001383">
    <property type="protein sequence ID" value="KAF2902156.1"/>
    <property type="molecule type" value="Genomic_DNA"/>
</dbReference>
<name>A0A8K0DDK8_IGNLU</name>
<evidence type="ECO:0000256" key="1">
    <source>
        <dbReference type="SAM" id="MobiDB-lite"/>
    </source>
</evidence>
<evidence type="ECO:0000259" key="2">
    <source>
        <dbReference type="Pfam" id="PF03184"/>
    </source>
</evidence>
<gene>
    <name evidence="3" type="ORF">ILUMI_04031</name>
</gene>
<organism evidence="3 4">
    <name type="scientific">Ignelater luminosus</name>
    <name type="common">Cucubano</name>
    <name type="synonym">Pyrophorus luminosus</name>
    <dbReference type="NCBI Taxonomy" id="2038154"/>
    <lineage>
        <taxon>Eukaryota</taxon>
        <taxon>Metazoa</taxon>
        <taxon>Ecdysozoa</taxon>
        <taxon>Arthropoda</taxon>
        <taxon>Hexapoda</taxon>
        <taxon>Insecta</taxon>
        <taxon>Pterygota</taxon>
        <taxon>Neoptera</taxon>
        <taxon>Endopterygota</taxon>
        <taxon>Coleoptera</taxon>
        <taxon>Polyphaga</taxon>
        <taxon>Elateriformia</taxon>
        <taxon>Elateroidea</taxon>
        <taxon>Elateridae</taxon>
        <taxon>Agrypninae</taxon>
        <taxon>Pyrophorini</taxon>
        <taxon>Ignelater</taxon>
    </lineage>
</organism>
<dbReference type="OrthoDB" id="8187571at2759"/>
<proteinExistence type="predicted"/>
<sequence>MDNHEVHVCVDIIKLAKANGVILLTLPPHTSHRLQPLDRIVYGPLKKYYKDACRSWLLTNPGHRISIYEITELFGNAYPPAFSQTNIISGFRSTGIFPPNGNVFGEHEFVTDIGQPSQVRNNNAQDQAQPGFSHYNQEESQPLHRHHDQKIQENKMDITPHRIGEHRTPEKKLIVTPDMIEPFPKMVKKNRKRKSTTILTDTPLLKQLEEKSDRKDSKGVEKVKKQCFKIKKVGEEKKKKVEEQLK</sequence>
<accession>A0A8K0DDK8</accession>
<feature type="region of interest" description="Disordered" evidence="1">
    <location>
        <begin position="122"/>
        <end position="148"/>
    </location>
</feature>
<reference evidence="3" key="1">
    <citation type="submission" date="2019-08" db="EMBL/GenBank/DDBJ databases">
        <title>The genome of the North American firefly Photinus pyralis.</title>
        <authorList>
            <consortium name="Photinus pyralis genome working group"/>
            <person name="Fallon T.R."/>
            <person name="Sander Lower S.E."/>
            <person name="Weng J.-K."/>
        </authorList>
    </citation>
    <scope>NUCLEOTIDE SEQUENCE</scope>
    <source>
        <strain evidence="3">TRF0915ILg1</strain>
        <tissue evidence="3">Whole body</tissue>
    </source>
</reference>